<evidence type="ECO:0000256" key="3">
    <source>
        <dbReference type="ARBA" id="ARBA00022630"/>
    </source>
</evidence>
<keyword evidence="5" id="KW-0175">Coiled coil</keyword>
<dbReference type="Pfam" id="PF01266">
    <property type="entry name" value="DAO"/>
    <property type="match status" value="1"/>
</dbReference>
<accession>A0A8T4H0Y7</accession>
<evidence type="ECO:0000313" key="7">
    <source>
        <dbReference type="EMBL" id="MBP1988360.1"/>
    </source>
</evidence>
<dbReference type="GO" id="GO:0005737">
    <property type="term" value="C:cytoplasm"/>
    <property type="evidence" value="ECO:0007669"/>
    <property type="project" value="TreeGrafter"/>
</dbReference>
<dbReference type="SUPFAM" id="SSF54373">
    <property type="entry name" value="FAD-linked reductases, C-terminal domain"/>
    <property type="match status" value="1"/>
</dbReference>
<dbReference type="PANTHER" id="PTHR13847:SF286">
    <property type="entry name" value="D-AMINO ACID DEHYDROGENASE"/>
    <property type="match status" value="1"/>
</dbReference>
<comment type="cofactor">
    <cofactor evidence="1">
        <name>FAD</name>
        <dbReference type="ChEBI" id="CHEBI:57692"/>
    </cofactor>
</comment>
<proteinExistence type="inferred from homology"/>
<feature type="domain" description="FAD dependent oxidoreductase" evidence="6">
    <location>
        <begin position="6"/>
        <end position="372"/>
    </location>
</feature>
<keyword evidence="3" id="KW-0285">Flavoprotein</keyword>
<dbReference type="RefSeq" id="WP_209492697.1">
    <property type="nucleotide sequence ID" value="NZ_JAGGLC010000007.1"/>
</dbReference>
<dbReference type="Gene3D" id="3.50.50.60">
    <property type="entry name" value="FAD/NAD(P)-binding domain"/>
    <property type="match status" value="1"/>
</dbReference>
<organism evidence="7 8">
    <name type="scientific">Halolamina salifodinae</name>
    <dbReference type="NCBI Taxonomy" id="1202767"/>
    <lineage>
        <taxon>Archaea</taxon>
        <taxon>Methanobacteriati</taxon>
        <taxon>Methanobacteriota</taxon>
        <taxon>Stenosarchaea group</taxon>
        <taxon>Halobacteria</taxon>
        <taxon>Halobacteriales</taxon>
        <taxon>Haloferacaceae</taxon>
    </lineage>
</organism>
<dbReference type="InterPro" id="IPR006076">
    <property type="entry name" value="FAD-dep_OxRdtase"/>
</dbReference>
<protein>
    <submittedName>
        <fullName evidence="7">D-amino-acid dehydrogenase</fullName>
        <ecNumber evidence="7">1.4.99.-</ecNumber>
    </submittedName>
</protein>
<feature type="coiled-coil region" evidence="5">
    <location>
        <begin position="98"/>
        <end position="125"/>
    </location>
</feature>
<evidence type="ECO:0000256" key="5">
    <source>
        <dbReference type="SAM" id="Coils"/>
    </source>
</evidence>
<keyword evidence="4 7" id="KW-0560">Oxidoreductase</keyword>
<gene>
    <name evidence="7" type="ORF">J2753_002882</name>
</gene>
<evidence type="ECO:0000259" key="6">
    <source>
        <dbReference type="Pfam" id="PF01266"/>
    </source>
</evidence>
<comment type="similarity">
    <text evidence="2">Belongs to the DadA oxidoreductase family.</text>
</comment>
<dbReference type="PANTHER" id="PTHR13847">
    <property type="entry name" value="SARCOSINE DEHYDROGENASE-RELATED"/>
    <property type="match status" value="1"/>
</dbReference>
<dbReference type="SUPFAM" id="SSF51905">
    <property type="entry name" value="FAD/NAD(P)-binding domain"/>
    <property type="match status" value="1"/>
</dbReference>
<name>A0A8T4H0Y7_9EURY</name>
<dbReference type="GO" id="GO:0016491">
    <property type="term" value="F:oxidoreductase activity"/>
    <property type="evidence" value="ECO:0007669"/>
    <property type="project" value="UniProtKB-KW"/>
</dbReference>
<keyword evidence="8" id="KW-1185">Reference proteome</keyword>
<evidence type="ECO:0000313" key="8">
    <source>
        <dbReference type="Proteomes" id="UP000823736"/>
    </source>
</evidence>
<dbReference type="Gene3D" id="3.30.9.10">
    <property type="entry name" value="D-Amino Acid Oxidase, subunit A, domain 2"/>
    <property type="match status" value="1"/>
</dbReference>
<dbReference type="OrthoDB" id="2001at2157"/>
<dbReference type="Proteomes" id="UP000823736">
    <property type="component" value="Unassembled WGS sequence"/>
</dbReference>
<reference evidence="7" key="1">
    <citation type="submission" date="2021-03" db="EMBL/GenBank/DDBJ databases">
        <title>Genomic Encyclopedia of Type Strains, Phase IV (KMG-IV): sequencing the most valuable type-strain genomes for metagenomic binning, comparative biology and taxonomic classification.</title>
        <authorList>
            <person name="Goeker M."/>
        </authorList>
    </citation>
    <scope>NUCLEOTIDE SEQUENCE</scope>
    <source>
        <strain evidence="7">DSM 26232</strain>
    </source>
</reference>
<dbReference type="AlphaFoldDB" id="A0A8T4H0Y7"/>
<sequence>MVEQTDVAVVGGGIVGTATAFHLAERGVETLLIDDGREGSATAAGAGIISPPTSSRRADDDWFAFAVEAAAHYPKLIRRLEDQGIDDHSYLETDLLSVALTEQEARTLENDRERAERRDADVEAISPEAAKAAFPALADVEKALRFPGAARVDGATLTSGIRRAAKRSGLATLDGVVEEIVVEDGAVEGVAVDPTGRTSRQQQRTPGETERIDANQVVVAGGAWSSGFGEDLNLSLPVGPTRGQIVHLDAGESDVFDDTADLPIVGSVADNYMVPWDDDRIVVGATREADAGFDARTTASGVHEVLHSGLRLAPGLDDATLHEVRVGLRPGSPDGLPMLGPVPDVAGAYVATGHGPTGLTLGPYSGEVIAQLIEGEAPAVDLSAFDPARF</sequence>
<evidence type="ECO:0000256" key="4">
    <source>
        <dbReference type="ARBA" id="ARBA00023002"/>
    </source>
</evidence>
<dbReference type="EC" id="1.4.99.-" evidence="7"/>
<dbReference type="EMBL" id="JAGGLC010000007">
    <property type="protein sequence ID" value="MBP1988360.1"/>
    <property type="molecule type" value="Genomic_DNA"/>
</dbReference>
<dbReference type="InterPro" id="IPR036188">
    <property type="entry name" value="FAD/NAD-bd_sf"/>
</dbReference>
<evidence type="ECO:0000256" key="1">
    <source>
        <dbReference type="ARBA" id="ARBA00001974"/>
    </source>
</evidence>
<evidence type="ECO:0000256" key="2">
    <source>
        <dbReference type="ARBA" id="ARBA00009410"/>
    </source>
</evidence>
<comment type="caution">
    <text evidence="7">The sequence shown here is derived from an EMBL/GenBank/DDBJ whole genome shotgun (WGS) entry which is preliminary data.</text>
</comment>